<feature type="transmembrane region" description="Helical" evidence="11">
    <location>
        <begin position="227"/>
        <end position="258"/>
    </location>
</feature>
<evidence type="ECO:0000256" key="9">
    <source>
        <dbReference type="ARBA" id="ARBA00023136"/>
    </source>
</evidence>
<dbReference type="AlphaFoldDB" id="A0A109W3E1"/>
<evidence type="ECO:0000313" key="13">
    <source>
        <dbReference type="EMBL" id="AMD88501.1"/>
    </source>
</evidence>
<evidence type="ECO:0000256" key="4">
    <source>
        <dbReference type="ARBA" id="ARBA00022547"/>
    </source>
</evidence>
<evidence type="ECO:0000256" key="11">
    <source>
        <dbReference type="HAMAP-Rule" id="MF_01393"/>
    </source>
</evidence>
<evidence type="ECO:0000256" key="8">
    <source>
        <dbReference type="ARBA" id="ARBA00023065"/>
    </source>
</evidence>
<dbReference type="InterPro" id="IPR000568">
    <property type="entry name" value="ATP_synth_F0_asu"/>
</dbReference>
<dbReference type="GO" id="GO:0046933">
    <property type="term" value="F:proton-transporting ATP synthase activity, rotational mechanism"/>
    <property type="evidence" value="ECO:0007669"/>
    <property type="project" value="UniProtKB-UniRule"/>
</dbReference>
<keyword evidence="8 11" id="KW-0406">Ion transport</keyword>
<gene>
    <name evidence="11" type="primary">atpB</name>
    <name evidence="13" type="ORF">AXF14_07680</name>
</gene>
<dbReference type="Gene3D" id="1.20.120.220">
    <property type="entry name" value="ATP synthase, F0 complex, subunit A"/>
    <property type="match status" value="1"/>
</dbReference>
<evidence type="ECO:0000256" key="6">
    <source>
        <dbReference type="ARBA" id="ARBA00022781"/>
    </source>
</evidence>
<comment type="function">
    <text evidence="11 12">Key component of the proton channel; it plays a direct role in the translocation of protons across the membrane.</text>
</comment>
<evidence type="ECO:0000313" key="14">
    <source>
        <dbReference type="Proteomes" id="UP000065220"/>
    </source>
</evidence>
<dbReference type="InterPro" id="IPR035908">
    <property type="entry name" value="F0_ATP_A_sf"/>
</dbReference>
<evidence type="ECO:0000256" key="7">
    <source>
        <dbReference type="ARBA" id="ARBA00022989"/>
    </source>
</evidence>
<name>A0A109W3E1_ACTRD</name>
<feature type="transmembrane region" description="Helical" evidence="11">
    <location>
        <begin position="192"/>
        <end position="215"/>
    </location>
</feature>
<dbReference type="KEGG" id="ard:AXF14_07680"/>
<reference evidence="14" key="1">
    <citation type="submission" date="2016-02" db="EMBL/GenBank/DDBJ databases">
        <authorList>
            <person name="Holder M.E."/>
            <person name="Ajami N.J."/>
            <person name="Petrosino J.F."/>
        </authorList>
    </citation>
    <scope>NUCLEOTIDE SEQUENCE [LARGE SCALE GENOMIC DNA]</scope>
    <source>
        <strain evidence="14">CCUG 36733</strain>
    </source>
</reference>
<dbReference type="EMBL" id="CP014228">
    <property type="protein sequence ID" value="AMD88501.1"/>
    <property type="molecule type" value="Genomic_DNA"/>
</dbReference>
<evidence type="ECO:0000256" key="10">
    <source>
        <dbReference type="ARBA" id="ARBA00023310"/>
    </source>
</evidence>
<dbReference type="Proteomes" id="UP000065220">
    <property type="component" value="Chromosome"/>
</dbReference>
<dbReference type="InterPro" id="IPR045083">
    <property type="entry name" value="ATP_synth_F0_asu_bact/mt"/>
</dbReference>
<feature type="transmembrane region" description="Helical" evidence="11">
    <location>
        <begin position="38"/>
        <end position="59"/>
    </location>
</feature>
<dbReference type="PRINTS" id="PR00123">
    <property type="entry name" value="ATPASEA"/>
</dbReference>
<comment type="similarity">
    <text evidence="2 11 12">Belongs to the ATPase A chain family.</text>
</comment>
<evidence type="ECO:0000256" key="12">
    <source>
        <dbReference type="RuleBase" id="RU000483"/>
    </source>
</evidence>
<sequence>MLVSSALPAVTATAFNPPSIDEFFPDAFWLVGTPLAINRVIFVRLIITAVLALMLVLSARAPKLVPGRWQSCMEMLFGFVRTNIAEEMLGGKARKYVPLITIIFLGVFFMNATGVIPGLQIAATSIIGMPLIYAVVAYVAFIVAGIKEQGAGHYFKTSLMPAGVPKPLYVLLTPIEFFSTFIIRPFTLTVRLLANMISGHLLLALCFVATSFFFFEASAALKGFGALTLLMGFAFTLFELFVAALQAYIFALLTAVYINLSISEH</sequence>
<dbReference type="Pfam" id="PF00119">
    <property type="entry name" value="ATP-synt_A"/>
    <property type="match status" value="1"/>
</dbReference>
<keyword evidence="5 11" id="KW-0812">Transmembrane</keyword>
<evidence type="ECO:0000256" key="1">
    <source>
        <dbReference type="ARBA" id="ARBA00004141"/>
    </source>
</evidence>
<feature type="transmembrane region" description="Helical" evidence="11">
    <location>
        <begin position="122"/>
        <end position="146"/>
    </location>
</feature>
<proteinExistence type="inferred from homology"/>
<dbReference type="GO" id="GO:0005886">
    <property type="term" value="C:plasma membrane"/>
    <property type="evidence" value="ECO:0007669"/>
    <property type="project" value="UniProtKB-SubCell"/>
</dbReference>
<evidence type="ECO:0000256" key="5">
    <source>
        <dbReference type="ARBA" id="ARBA00022692"/>
    </source>
</evidence>
<organism evidence="13 14">
    <name type="scientific">Actinomyces radicidentis</name>
    <dbReference type="NCBI Taxonomy" id="111015"/>
    <lineage>
        <taxon>Bacteria</taxon>
        <taxon>Bacillati</taxon>
        <taxon>Actinomycetota</taxon>
        <taxon>Actinomycetes</taxon>
        <taxon>Actinomycetales</taxon>
        <taxon>Actinomycetaceae</taxon>
        <taxon>Actinomyces</taxon>
    </lineage>
</organism>
<dbReference type="GO" id="GO:0045259">
    <property type="term" value="C:proton-transporting ATP synthase complex"/>
    <property type="evidence" value="ECO:0007669"/>
    <property type="project" value="UniProtKB-KW"/>
</dbReference>
<keyword evidence="4 11" id="KW-0138">CF(0)</keyword>
<keyword evidence="11" id="KW-1003">Cell membrane</keyword>
<evidence type="ECO:0000256" key="2">
    <source>
        <dbReference type="ARBA" id="ARBA00006810"/>
    </source>
</evidence>
<keyword evidence="9 11" id="KW-0472">Membrane</keyword>
<dbReference type="NCBIfam" id="TIGR01131">
    <property type="entry name" value="ATP_synt_6_or_A"/>
    <property type="match status" value="1"/>
</dbReference>
<dbReference type="STRING" id="111015.AXF14_07680"/>
<dbReference type="SUPFAM" id="SSF81336">
    <property type="entry name" value="F1F0 ATP synthase subunit A"/>
    <property type="match status" value="1"/>
</dbReference>
<keyword evidence="7 11" id="KW-1133">Transmembrane helix</keyword>
<keyword evidence="3 11" id="KW-0813">Transport</keyword>
<keyword evidence="6 11" id="KW-0375">Hydrogen ion transport</keyword>
<dbReference type="RefSeq" id="WP_067944204.1">
    <property type="nucleotide sequence ID" value="NZ_CAUSVG010000146.1"/>
</dbReference>
<dbReference type="PANTHER" id="PTHR11410">
    <property type="entry name" value="ATP SYNTHASE SUBUNIT A"/>
    <property type="match status" value="1"/>
</dbReference>
<keyword evidence="14" id="KW-1185">Reference proteome</keyword>
<evidence type="ECO:0000256" key="3">
    <source>
        <dbReference type="ARBA" id="ARBA00022448"/>
    </source>
</evidence>
<dbReference type="CDD" id="cd00310">
    <property type="entry name" value="ATP-synt_Fo_a_6"/>
    <property type="match status" value="1"/>
</dbReference>
<protein>
    <recommendedName>
        <fullName evidence="11 12">ATP synthase subunit a</fullName>
    </recommendedName>
    <alternativeName>
        <fullName evidence="11">ATP synthase F0 sector subunit a</fullName>
    </alternativeName>
    <alternativeName>
        <fullName evidence="11">F-ATPase subunit 6</fullName>
    </alternativeName>
</protein>
<dbReference type="HAMAP" id="MF_01393">
    <property type="entry name" value="ATP_synth_a_bact"/>
    <property type="match status" value="1"/>
</dbReference>
<dbReference type="OrthoDB" id="9809130at2"/>
<comment type="subcellular location">
    <subcellularLocation>
        <location evidence="11 12">Cell membrane</location>
        <topology evidence="11 12">Multi-pass membrane protein</topology>
    </subcellularLocation>
    <subcellularLocation>
        <location evidence="1">Membrane</location>
        <topology evidence="1">Multi-pass membrane protein</topology>
    </subcellularLocation>
</comment>
<dbReference type="PANTHER" id="PTHR11410:SF0">
    <property type="entry name" value="ATP SYNTHASE SUBUNIT A"/>
    <property type="match status" value="1"/>
</dbReference>
<feature type="transmembrane region" description="Helical" evidence="11">
    <location>
        <begin position="96"/>
        <end position="116"/>
    </location>
</feature>
<accession>A0A109W3E1</accession>
<keyword evidence="10 11" id="KW-0066">ATP synthesis</keyword>